<dbReference type="Gene3D" id="1.20.1640.10">
    <property type="entry name" value="Multidrug efflux transporter AcrB transmembrane domain"/>
    <property type="match status" value="2"/>
</dbReference>
<gene>
    <name evidence="2" type="ORF">IAA54_07875</name>
</gene>
<dbReference type="SUPFAM" id="SSF82693">
    <property type="entry name" value="Multidrug efflux transporter AcrB pore domain, PN1, PN2, PC1 and PC2 subdomains"/>
    <property type="match status" value="3"/>
</dbReference>
<dbReference type="PRINTS" id="PR00702">
    <property type="entry name" value="ACRIFLAVINRP"/>
</dbReference>
<evidence type="ECO:0000313" key="2">
    <source>
        <dbReference type="EMBL" id="HIR57574.1"/>
    </source>
</evidence>
<feature type="transmembrane region" description="Helical" evidence="1">
    <location>
        <begin position="903"/>
        <end position="926"/>
    </location>
</feature>
<accession>A0A9D1DRK2</accession>
<dbReference type="Gene3D" id="3.30.2090.10">
    <property type="entry name" value="Multidrug efflux transporter AcrB TolC docking domain, DN and DC subdomains"/>
    <property type="match status" value="2"/>
</dbReference>
<feature type="transmembrane region" description="Helical" evidence="1">
    <location>
        <begin position="850"/>
        <end position="868"/>
    </location>
</feature>
<feature type="transmembrane region" description="Helical" evidence="1">
    <location>
        <begin position="382"/>
        <end position="406"/>
    </location>
</feature>
<feature type="transmembrane region" description="Helical" evidence="1">
    <location>
        <begin position="356"/>
        <end position="376"/>
    </location>
</feature>
<dbReference type="PANTHER" id="PTHR32063:SF0">
    <property type="entry name" value="SWARMING MOTILITY PROTEIN SWRC"/>
    <property type="match status" value="1"/>
</dbReference>
<dbReference type="SUPFAM" id="SSF82714">
    <property type="entry name" value="Multidrug efflux transporter AcrB TolC docking domain, DN and DC subdomains"/>
    <property type="match status" value="2"/>
</dbReference>
<dbReference type="PANTHER" id="PTHR32063">
    <property type="match status" value="1"/>
</dbReference>
<organism evidence="2 3">
    <name type="scientific">Candidatus Gallacutalibacter pullicola</name>
    <dbReference type="NCBI Taxonomy" id="2840830"/>
    <lineage>
        <taxon>Bacteria</taxon>
        <taxon>Bacillati</taxon>
        <taxon>Bacillota</taxon>
        <taxon>Clostridia</taxon>
        <taxon>Eubacteriales</taxon>
        <taxon>Candidatus Gallacutalibacter</taxon>
    </lineage>
</organism>
<dbReference type="GO" id="GO:0042910">
    <property type="term" value="F:xenobiotic transmembrane transporter activity"/>
    <property type="evidence" value="ECO:0007669"/>
    <property type="project" value="TreeGrafter"/>
</dbReference>
<sequence>MYKICIKRPVTTIMVMFIAILAGVVSLMNLKLDLMPQMDIPIAVVSTTYVGAGPEEIESLITEPIEEAMGTVSNVDSITSTSSANSSMVLVQFADGTDIDMAAVDMRENLDLIRSTLPEDANDPLVMKIDMASMSSMMIGVHGGSMDMEELTTLLEDSIVNRLERIEGVASVSLTGAVEDEVQVILNPERMEGYGLSTAQLIGTLQAENLNLPAGEIEQGTARLQLRSTGEFSSLDDIRNLPITTPTGALIHLRDVADVQIAQKEQDSYALINGEQSILLTVQKQSNANVVDVADRVTAELERIGQDYPELTLSMLTNTSEYIRSSVNNVLETAIQAAIMAVIVLFLFLRSAKSSLIIAISIPTSIIFTFALMYVSGMTLNIISLGGLTIGVGMLVDNSVVVLECIYRHHARGESPEEAAKNGTKEVSMSVAASTLTTVAVFLPLAFIEGVFGQVFQSLSFTICFALIVSLVVSLSFVPMACAKLLRDSDRDGGRGPRWLVRFLDGWRYGLDKIDSGYRRLLGGALHHKRLTVLVVLACFIGSMGLIPLTGVNLMPEMDQGSANITIEMPQGTVLSETNKVVDQVISRISGVPEMEEWYLMAGGSSTDSATLSINLVPREERERSTDEIARELQSRMEDIAGAEITVSASSSAMGSFSAGADVQFNILGDTTEQLMEASRGVTALLEESGTFQNVTSSLSDPVPEANIRINRVKAAPYGVTASSIASALNMAVSGSTATTYRVDGDEIDVRVMQPESDVQYLSDLQNITVTTAMGTVIPLTEVADVEVRDGASEITRSNQHRYITVSANTEGIDAGTAQEELTALLDSYEFPFGCTYEFTGNLDSMMESFQSLFVVLVVAILLVYMIMAAQFESFLYPFLIMFSLPLALTGGVLGLFVTGETITVVALMGFIMLVGMVVNNAIVLVDYTNQLRERGMGCEEALLEAGPTRLRPILMTTLTTVIGMIPMAVAVSEGTEMQKPMAIVIIFGMVISTLVTLVFVPVLYSSVERFRARRKRS</sequence>
<dbReference type="Proteomes" id="UP000886785">
    <property type="component" value="Unassembled WGS sequence"/>
</dbReference>
<feature type="transmembrane region" description="Helical" evidence="1">
    <location>
        <begin position="330"/>
        <end position="349"/>
    </location>
</feature>
<feature type="transmembrane region" description="Helical" evidence="1">
    <location>
        <begin position="875"/>
        <end position="897"/>
    </location>
</feature>
<keyword evidence="1" id="KW-1133">Transmembrane helix</keyword>
<feature type="transmembrane region" description="Helical" evidence="1">
    <location>
        <begin position="12"/>
        <end position="30"/>
    </location>
</feature>
<feature type="transmembrane region" description="Helical" evidence="1">
    <location>
        <begin position="531"/>
        <end position="555"/>
    </location>
</feature>
<dbReference type="Gene3D" id="3.30.70.1320">
    <property type="entry name" value="Multidrug efflux transporter AcrB pore domain like"/>
    <property type="match status" value="1"/>
</dbReference>
<feature type="transmembrane region" description="Helical" evidence="1">
    <location>
        <begin position="954"/>
        <end position="972"/>
    </location>
</feature>
<proteinExistence type="predicted"/>
<reference evidence="2" key="1">
    <citation type="submission" date="2020-10" db="EMBL/GenBank/DDBJ databases">
        <authorList>
            <person name="Gilroy R."/>
        </authorList>
    </citation>
    <scope>NUCLEOTIDE SEQUENCE</scope>
    <source>
        <strain evidence="2">ChiSjej1B19-7085</strain>
    </source>
</reference>
<keyword evidence="1" id="KW-0812">Transmembrane</keyword>
<dbReference type="SUPFAM" id="SSF82866">
    <property type="entry name" value="Multidrug efflux transporter AcrB transmembrane domain"/>
    <property type="match status" value="2"/>
</dbReference>
<evidence type="ECO:0000313" key="3">
    <source>
        <dbReference type="Proteomes" id="UP000886785"/>
    </source>
</evidence>
<dbReference type="GO" id="GO:0005886">
    <property type="term" value="C:plasma membrane"/>
    <property type="evidence" value="ECO:0007669"/>
    <property type="project" value="TreeGrafter"/>
</dbReference>
<dbReference type="Gene3D" id="3.30.70.1430">
    <property type="entry name" value="Multidrug efflux transporter AcrB pore domain"/>
    <property type="match status" value="2"/>
</dbReference>
<dbReference type="InterPro" id="IPR001036">
    <property type="entry name" value="Acrflvin-R"/>
</dbReference>
<dbReference type="AlphaFoldDB" id="A0A9D1DRK2"/>
<keyword evidence="1" id="KW-0472">Membrane</keyword>
<name>A0A9D1DRK2_9FIRM</name>
<reference evidence="2" key="2">
    <citation type="journal article" date="2021" name="PeerJ">
        <title>Extensive microbial diversity within the chicken gut microbiome revealed by metagenomics and culture.</title>
        <authorList>
            <person name="Gilroy R."/>
            <person name="Ravi A."/>
            <person name="Getino M."/>
            <person name="Pursley I."/>
            <person name="Horton D.L."/>
            <person name="Alikhan N.F."/>
            <person name="Baker D."/>
            <person name="Gharbi K."/>
            <person name="Hall N."/>
            <person name="Watson M."/>
            <person name="Adriaenssens E.M."/>
            <person name="Foster-Nyarko E."/>
            <person name="Jarju S."/>
            <person name="Secka A."/>
            <person name="Antonio M."/>
            <person name="Oren A."/>
            <person name="Chaudhuri R.R."/>
            <person name="La Ragione R."/>
            <person name="Hildebrand F."/>
            <person name="Pallen M.J."/>
        </authorList>
    </citation>
    <scope>NUCLEOTIDE SEQUENCE</scope>
    <source>
        <strain evidence="2">ChiSjej1B19-7085</strain>
    </source>
</reference>
<feature type="transmembrane region" description="Helical" evidence="1">
    <location>
        <begin position="427"/>
        <end position="447"/>
    </location>
</feature>
<dbReference type="InterPro" id="IPR027463">
    <property type="entry name" value="AcrB_DN_DC_subdom"/>
</dbReference>
<feature type="transmembrane region" description="Helical" evidence="1">
    <location>
        <begin position="984"/>
        <end position="1008"/>
    </location>
</feature>
<protein>
    <submittedName>
        <fullName evidence="2">Efflux RND transporter permease subunit</fullName>
    </submittedName>
</protein>
<dbReference type="Gene3D" id="3.30.70.1440">
    <property type="entry name" value="Multidrug efflux transporter AcrB pore domain"/>
    <property type="match status" value="1"/>
</dbReference>
<dbReference type="EMBL" id="DVHF01000087">
    <property type="protein sequence ID" value="HIR57574.1"/>
    <property type="molecule type" value="Genomic_DNA"/>
</dbReference>
<dbReference type="Pfam" id="PF00873">
    <property type="entry name" value="ACR_tran"/>
    <property type="match status" value="1"/>
</dbReference>
<comment type="caution">
    <text evidence="2">The sequence shown here is derived from an EMBL/GenBank/DDBJ whole genome shotgun (WGS) entry which is preliminary data.</text>
</comment>
<feature type="transmembrane region" description="Helical" evidence="1">
    <location>
        <begin position="459"/>
        <end position="482"/>
    </location>
</feature>
<evidence type="ECO:0000256" key="1">
    <source>
        <dbReference type="SAM" id="Phobius"/>
    </source>
</evidence>